<protein>
    <recommendedName>
        <fullName evidence="6">S-protein homolog</fullName>
    </recommendedName>
</protein>
<evidence type="ECO:0000256" key="2">
    <source>
        <dbReference type="ARBA" id="ARBA00005581"/>
    </source>
</evidence>
<dbReference type="AlphaFoldDB" id="A0A9Q0FDS1"/>
<reference evidence="7" key="2">
    <citation type="journal article" date="2023" name="Plants (Basel)">
        <title>Annotation of the Turnera subulata (Passifloraceae) Draft Genome Reveals the S-Locus Evolved after the Divergence of Turneroideae from Passifloroideae in a Stepwise Manner.</title>
        <authorList>
            <person name="Henning P.M."/>
            <person name="Roalson E.H."/>
            <person name="Mir W."/>
            <person name="McCubbin A.G."/>
            <person name="Shore J.S."/>
        </authorList>
    </citation>
    <scope>NUCLEOTIDE SEQUENCE</scope>
    <source>
        <strain evidence="7">F60SS</strain>
    </source>
</reference>
<evidence type="ECO:0000313" key="7">
    <source>
        <dbReference type="EMBL" id="KAJ4829654.1"/>
    </source>
</evidence>
<feature type="chain" id="PRO_5040536633" description="S-protein homolog" evidence="6">
    <location>
        <begin position="28"/>
        <end position="144"/>
    </location>
</feature>
<reference evidence="7" key="1">
    <citation type="submission" date="2022-02" db="EMBL/GenBank/DDBJ databases">
        <authorList>
            <person name="Henning P.M."/>
            <person name="McCubbin A.G."/>
            <person name="Shore J.S."/>
        </authorList>
    </citation>
    <scope>NUCLEOTIDE SEQUENCE</scope>
    <source>
        <strain evidence="7">F60SS</strain>
        <tissue evidence="7">Leaves</tissue>
    </source>
</reference>
<evidence type="ECO:0000256" key="4">
    <source>
        <dbReference type="ARBA" id="ARBA00022525"/>
    </source>
</evidence>
<dbReference type="GO" id="GO:0005576">
    <property type="term" value="C:extracellular region"/>
    <property type="evidence" value="ECO:0007669"/>
    <property type="project" value="UniProtKB-SubCell"/>
</dbReference>
<dbReference type="GO" id="GO:0060320">
    <property type="term" value="P:rejection of self pollen"/>
    <property type="evidence" value="ECO:0007669"/>
    <property type="project" value="UniProtKB-KW"/>
</dbReference>
<comment type="caution">
    <text evidence="7">The sequence shown here is derived from an EMBL/GenBank/DDBJ whole genome shotgun (WGS) entry which is preliminary data.</text>
</comment>
<dbReference type="Pfam" id="PF05938">
    <property type="entry name" value="Self-incomp_S1"/>
    <property type="match status" value="1"/>
</dbReference>
<dbReference type="EMBL" id="JAKUCV010005833">
    <property type="protein sequence ID" value="KAJ4829654.1"/>
    <property type="molecule type" value="Genomic_DNA"/>
</dbReference>
<keyword evidence="3 6" id="KW-0713">Self-incompatibility</keyword>
<evidence type="ECO:0000313" key="8">
    <source>
        <dbReference type="Proteomes" id="UP001141552"/>
    </source>
</evidence>
<dbReference type="InterPro" id="IPR010264">
    <property type="entry name" value="Self-incomp_S1"/>
</dbReference>
<name>A0A9Q0FDS1_9ROSI</name>
<keyword evidence="8" id="KW-1185">Reference proteome</keyword>
<evidence type="ECO:0000256" key="6">
    <source>
        <dbReference type="RuleBase" id="RU367044"/>
    </source>
</evidence>
<dbReference type="Proteomes" id="UP001141552">
    <property type="component" value="Unassembled WGS sequence"/>
</dbReference>
<proteinExistence type="inferred from homology"/>
<dbReference type="PANTHER" id="PTHR31232:SF43">
    <property type="entry name" value="S-PROTEIN HOMOLOG 29-RELATED"/>
    <property type="match status" value="1"/>
</dbReference>
<evidence type="ECO:0000256" key="5">
    <source>
        <dbReference type="ARBA" id="ARBA00022729"/>
    </source>
</evidence>
<organism evidence="7 8">
    <name type="scientific">Turnera subulata</name>
    <dbReference type="NCBI Taxonomy" id="218843"/>
    <lineage>
        <taxon>Eukaryota</taxon>
        <taxon>Viridiplantae</taxon>
        <taxon>Streptophyta</taxon>
        <taxon>Embryophyta</taxon>
        <taxon>Tracheophyta</taxon>
        <taxon>Spermatophyta</taxon>
        <taxon>Magnoliopsida</taxon>
        <taxon>eudicotyledons</taxon>
        <taxon>Gunneridae</taxon>
        <taxon>Pentapetalae</taxon>
        <taxon>rosids</taxon>
        <taxon>fabids</taxon>
        <taxon>Malpighiales</taxon>
        <taxon>Passifloraceae</taxon>
        <taxon>Turnera</taxon>
    </lineage>
</organism>
<dbReference type="OrthoDB" id="1096418at2759"/>
<evidence type="ECO:0000256" key="3">
    <source>
        <dbReference type="ARBA" id="ARBA00022471"/>
    </source>
</evidence>
<keyword evidence="5 6" id="KW-0732">Signal</keyword>
<sequence>MINPSNKVVMLLTFLVVVSLWFPSTLAREVSRPNDLILSKMYVSITNTLEDKSDFTIHCKSGDDDLGVHVIKAGGKYEWSFKVNFWGTTLYFCGVTTKHGSGIYDLYDASRDNTGKNGNVIWEVKQKGVSCLTRDAFYDWKPKE</sequence>
<dbReference type="PANTHER" id="PTHR31232">
    <property type="match status" value="1"/>
</dbReference>
<feature type="signal peptide" evidence="6">
    <location>
        <begin position="1"/>
        <end position="27"/>
    </location>
</feature>
<comment type="subcellular location">
    <subcellularLocation>
        <location evidence="1 6">Secreted</location>
    </subcellularLocation>
</comment>
<accession>A0A9Q0FDS1</accession>
<comment type="similarity">
    <text evidence="2 6">Belongs to the plant self-incompatibility (S1) protein family.</text>
</comment>
<gene>
    <name evidence="7" type="ORF">Tsubulata_013248</name>
</gene>
<keyword evidence="4 6" id="KW-0964">Secreted</keyword>
<evidence type="ECO:0000256" key="1">
    <source>
        <dbReference type="ARBA" id="ARBA00004613"/>
    </source>
</evidence>